<name>A0A427AMZ6_ENSVE</name>
<evidence type="ECO:0000256" key="9">
    <source>
        <dbReference type="ARBA" id="ARBA00022840"/>
    </source>
</evidence>
<evidence type="ECO:0000256" key="7">
    <source>
        <dbReference type="ARBA" id="ARBA00022741"/>
    </source>
</evidence>
<organism evidence="16 17">
    <name type="scientific">Ensete ventricosum</name>
    <name type="common">Abyssinian banana</name>
    <name type="synonym">Musa ensete</name>
    <dbReference type="NCBI Taxonomy" id="4639"/>
    <lineage>
        <taxon>Eukaryota</taxon>
        <taxon>Viridiplantae</taxon>
        <taxon>Streptophyta</taxon>
        <taxon>Embryophyta</taxon>
        <taxon>Tracheophyta</taxon>
        <taxon>Spermatophyta</taxon>
        <taxon>Magnoliopsida</taxon>
        <taxon>Liliopsida</taxon>
        <taxon>Zingiberales</taxon>
        <taxon>Musaceae</taxon>
        <taxon>Ensete</taxon>
    </lineage>
</organism>
<dbReference type="FunFam" id="3.30.200.20:FF:000212">
    <property type="entry name" value="Proline-rich receptor-like protein kinase PERK8"/>
    <property type="match status" value="1"/>
</dbReference>
<dbReference type="PANTHER" id="PTHR47982">
    <property type="entry name" value="PROLINE-RICH RECEPTOR-LIKE PROTEIN KINASE PERK4"/>
    <property type="match status" value="1"/>
</dbReference>
<dbReference type="InterPro" id="IPR017441">
    <property type="entry name" value="Protein_kinase_ATP_BS"/>
</dbReference>
<dbReference type="InterPro" id="IPR047117">
    <property type="entry name" value="PERK1-13-like"/>
</dbReference>
<reference evidence="16 17" key="1">
    <citation type="journal article" date="2014" name="Agronomy (Basel)">
        <title>A Draft Genome Sequence for Ensete ventricosum, the Drought-Tolerant Tree Against Hunger.</title>
        <authorList>
            <person name="Harrison J."/>
            <person name="Moore K.A."/>
            <person name="Paszkiewicz K."/>
            <person name="Jones T."/>
            <person name="Grant M."/>
            <person name="Ambacheew D."/>
            <person name="Muzemil S."/>
            <person name="Studholme D.J."/>
        </authorList>
    </citation>
    <scope>NUCLEOTIDE SEQUENCE [LARGE SCALE GENOMIC DNA]</scope>
</reference>
<dbReference type="Gene3D" id="3.30.200.20">
    <property type="entry name" value="Phosphorylase Kinase, domain 1"/>
    <property type="match status" value="1"/>
</dbReference>
<dbReference type="PANTHER" id="PTHR47982:SF32">
    <property type="entry name" value="NON-SPECIFIC SERINE_THREONINE PROTEIN KINASE"/>
    <property type="match status" value="1"/>
</dbReference>
<dbReference type="InterPro" id="IPR001245">
    <property type="entry name" value="Ser-Thr/Tyr_kinase_cat_dom"/>
</dbReference>
<accession>A0A427AMZ6</accession>
<keyword evidence="3" id="KW-1003">Cell membrane</keyword>
<keyword evidence="6" id="KW-0812">Transmembrane</keyword>
<keyword evidence="7 14" id="KW-0547">Nucleotide-binding</keyword>
<gene>
    <name evidence="16" type="ORF">B296_00012979</name>
</gene>
<keyword evidence="11" id="KW-0472">Membrane</keyword>
<dbReference type="EMBL" id="AMZH03001893">
    <property type="protein sequence ID" value="RRT77596.1"/>
    <property type="molecule type" value="Genomic_DNA"/>
</dbReference>
<evidence type="ECO:0000256" key="8">
    <source>
        <dbReference type="ARBA" id="ARBA00022777"/>
    </source>
</evidence>
<keyword evidence="5" id="KW-0808">Transferase</keyword>
<dbReference type="AlphaFoldDB" id="A0A427AMZ6"/>
<dbReference type="Gene3D" id="1.10.510.10">
    <property type="entry name" value="Transferase(Phosphotransferase) domain 1"/>
    <property type="match status" value="1"/>
</dbReference>
<evidence type="ECO:0000313" key="17">
    <source>
        <dbReference type="Proteomes" id="UP000287651"/>
    </source>
</evidence>
<dbReference type="GO" id="GO:0005886">
    <property type="term" value="C:plasma membrane"/>
    <property type="evidence" value="ECO:0007669"/>
    <property type="project" value="UniProtKB-SubCell"/>
</dbReference>
<evidence type="ECO:0000256" key="5">
    <source>
        <dbReference type="ARBA" id="ARBA00022679"/>
    </source>
</evidence>
<evidence type="ECO:0000256" key="10">
    <source>
        <dbReference type="ARBA" id="ARBA00022989"/>
    </source>
</evidence>
<evidence type="ECO:0000256" key="11">
    <source>
        <dbReference type="ARBA" id="ARBA00023136"/>
    </source>
</evidence>
<dbReference type="PROSITE" id="PS00107">
    <property type="entry name" value="PROTEIN_KINASE_ATP"/>
    <property type="match status" value="1"/>
</dbReference>
<feature type="domain" description="Protein kinase" evidence="15">
    <location>
        <begin position="25"/>
        <end position="304"/>
    </location>
</feature>
<evidence type="ECO:0000256" key="12">
    <source>
        <dbReference type="ARBA" id="ARBA00047899"/>
    </source>
</evidence>
<keyword evidence="9 14" id="KW-0067">ATP-binding</keyword>
<protein>
    <recommendedName>
        <fullName evidence="2">non-specific serine/threonine protein kinase</fullName>
        <ecNumber evidence="2">2.7.11.1</ecNumber>
    </recommendedName>
</protein>
<keyword evidence="10" id="KW-1133">Transmembrane helix</keyword>
<evidence type="ECO:0000256" key="1">
    <source>
        <dbReference type="ARBA" id="ARBA00004162"/>
    </source>
</evidence>
<dbReference type="GO" id="GO:0004674">
    <property type="term" value="F:protein serine/threonine kinase activity"/>
    <property type="evidence" value="ECO:0007669"/>
    <property type="project" value="UniProtKB-KW"/>
</dbReference>
<dbReference type="SUPFAM" id="SSF56112">
    <property type="entry name" value="Protein kinase-like (PK-like)"/>
    <property type="match status" value="1"/>
</dbReference>
<evidence type="ECO:0000256" key="3">
    <source>
        <dbReference type="ARBA" id="ARBA00022475"/>
    </source>
</evidence>
<dbReference type="Proteomes" id="UP000287651">
    <property type="component" value="Unassembled WGS sequence"/>
</dbReference>
<dbReference type="Pfam" id="PF07714">
    <property type="entry name" value="PK_Tyr_Ser-Thr"/>
    <property type="match status" value="1"/>
</dbReference>
<feature type="binding site" evidence="14">
    <location>
        <position position="53"/>
    </location>
    <ligand>
        <name>ATP</name>
        <dbReference type="ChEBI" id="CHEBI:30616"/>
    </ligand>
</feature>
<evidence type="ECO:0000313" key="16">
    <source>
        <dbReference type="EMBL" id="RRT77596.1"/>
    </source>
</evidence>
<comment type="subcellular location">
    <subcellularLocation>
        <location evidence="1">Cell membrane</location>
        <topology evidence="1">Single-pass membrane protein</topology>
    </subcellularLocation>
</comment>
<evidence type="ECO:0000259" key="15">
    <source>
        <dbReference type="PROSITE" id="PS50011"/>
    </source>
</evidence>
<keyword evidence="8" id="KW-0418">Kinase</keyword>
<dbReference type="PROSITE" id="PS50011">
    <property type="entry name" value="PROTEIN_KINASE_DOM"/>
    <property type="match status" value="1"/>
</dbReference>
<dbReference type="EC" id="2.7.11.1" evidence="2"/>
<comment type="catalytic activity">
    <reaction evidence="13">
        <text>L-seryl-[protein] + ATP = O-phospho-L-seryl-[protein] + ADP + H(+)</text>
        <dbReference type="Rhea" id="RHEA:17989"/>
        <dbReference type="Rhea" id="RHEA-COMP:9863"/>
        <dbReference type="Rhea" id="RHEA-COMP:11604"/>
        <dbReference type="ChEBI" id="CHEBI:15378"/>
        <dbReference type="ChEBI" id="CHEBI:29999"/>
        <dbReference type="ChEBI" id="CHEBI:30616"/>
        <dbReference type="ChEBI" id="CHEBI:83421"/>
        <dbReference type="ChEBI" id="CHEBI:456216"/>
        <dbReference type="EC" id="2.7.11.1"/>
    </reaction>
</comment>
<dbReference type="GO" id="GO:0005524">
    <property type="term" value="F:ATP binding"/>
    <property type="evidence" value="ECO:0007669"/>
    <property type="project" value="UniProtKB-UniRule"/>
</dbReference>
<dbReference type="InterPro" id="IPR000719">
    <property type="entry name" value="Prot_kinase_dom"/>
</dbReference>
<evidence type="ECO:0000256" key="4">
    <source>
        <dbReference type="ARBA" id="ARBA00022527"/>
    </source>
</evidence>
<evidence type="ECO:0000256" key="13">
    <source>
        <dbReference type="ARBA" id="ARBA00048679"/>
    </source>
</evidence>
<proteinExistence type="predicted"/>
<comment type="caution">
    <text evidence="16">The sequence shown here is derived from an EMBL/GenBank/DDBJ whole genome shotgun (WGS) entry which is preliminary data.</text>
</comment>
<comment type="catalytic activity">
    <reaction evidence="12">
        <text>L-threonyl-[protein] + ATP = O-phospho-L-threonyl-[protein] + ADP + H(+)</text>
        <dbReference type="Rhea" id="RHEA:46608"/>
        <dbReference type="Rhea" id="RHEA-COMP:11060"/>
        <dbReference type="Rhea" id="RHEA-COMP:11605"/>
        <dbReference type="ChEBI" id="CHEBI:15378"/>
        <dbReference type="ChEBI" id="CHEBI:30013"/>
        <dbReference type="ChEBI" id="CHEBI:30616"/>
        <dbReference type="ChEBI" id="CHEBI:61977"/>
        <dbReference type="ChEBI" id="CHEBI:456216"/>
        <dbReference type="EC" id="2.7.11.1"/>
    </reaction>
</comment>
<keyword evidence="4" id="KW-0723">Serine/threonine-protein kinase</keyword>
<evidence type="ECO:0000256" key="6">
    <source>
        <dbReference type="ARBA" id="ARBA00022692"/>
    </source>
</evidence>
<sequence length="304" mass="33579">MVASTIGGATSWFSYEELYEITDGFSPQNILGEGGFGCVYKGCLSDGREVAVKQLKVGSGQGEREFQAEVEIISRVHHRHLVSLVGYCISENQRLLVYDYVPNGTLESHLHGKRRPAMDWATRVKVAAGAAGGIAYLHEDCMNSSPTLGSHMSTATVVFHQARPLLAHAIETGEFGELPDPRLEDDYDDTEMFRMIEAAGACTRHSAAMRPRMGKVSITRSSHPIYFLISGVEKPCLLCSWLQVVRVLDSLSDVDLHNGVKPGQSEVFNVGRTADIRLFQRLAFGSQEFSSEYSQSNWSRQSDL</sequence>
<dbReference type="InterPro" id="IPR011009">
    <property type="entry name" value="Kinase-like_dom_sf"/>
</dbReference>
<evidence type="ECO:0000256" key="14">
    <source>
        <dbReference type="PROSITE-ProRule" id="PRU10141"/>
    </source>
</evidence>
<evidence type="ECO:0000256" key="2">
    <source>
        <dbReference type="ARBA" id="ARBA00012513"/>
    </source>
</evidence>